<dbReference type="Proteomes" id="UP001415857">
    <property type="component" value="Unassembled WGS sequence"/>
</dbReference>
<dbReference type="InterPro" id="IPR036249">
    <property type="entry name" value="Thioredoxin-like_sf"/>
</dbReference>
<evidence type="ECO:0000313" key="3">
    <source>
        <dbReference type="Proteomes" id="UP001415857"/>
    </source>
</evidence>
<evidence type="ECO:0008006" key="4">
    <source>
        <dbReference type="Google" id="ProtNLM"/>
    </source>
</evidence>
<keyword evidence="3" id="KW-1185">Reference proteome</keyword>
<proteinExistence type="predicted"/>
<dbReference type="CDD" id="cd02980">
    <property type="entry name" value="TRX_Fd_family"/>
    <property type="match status" value="1"/>
</dbReference>
<accession>A0AAP0RPX7</accession>
<protein>
    <recommendedName>
        <fullName evidence="4">Diacylglycerol O-acyltransferase 3</fullName>
    </recommendedName>
</protein>
<evidence type="ECO:0000256" key="1">
    <source>
        <dbReference type="SAM" id="Coils"/>
    </source>
</evidence>
<gene>
    <name evidence="2" type="ORF">L1049_005005</name>
</gene>
<sequence length="390" mass="42361">MEVAGIVSLPVMRFYGARMDTRFSNSCSCGLFVDGGNRFRGDLGLGSGDSLVSQRPRNFFGLSSSGYSNFGHIEYYASPKSEEKEKQKKKSSEMNTLKKKLKLIKRLSRDLPKFSHMASSGVETENSLMGEVKGKMISEAMEVLLPKLQQLRSEQKELKRKNKEKKAQLKTTLMKARAKCKLESSSSSSSESSDSECGEVINMSSMRGSDALKCSKDYEPQQAIQEAAVATPRSLIQKENSEQAVGIGEISLPNYTEECCSGTGVRCSNSTSFSNGQRSSTTVGSSAQRIEVCMGGKCKKLGALALLEEFERKVGVEGAVAGCKCMGKCRDGPNVRVLNQLDGIQAEKAECSVKPRVSPLCIGVGLEDVSVIVANFLGENRNDKHFMAPA</sequence>
<dbReference type="SUPFAM" id="SSF52833">
    <property type="entry name" value="Thioredoxin-like"/>
    <property type="match status" value="1"/>
</dbReference>
<organism evidence="2 3">
    <name type="scientific">Liquidambar formosana</name>
    <name type="common">Formosan gum</name>
    <dbReference type="NCBI Taxonomy" id="63359"/>
    <lineage>
        <taxon>Eukaryota</taxon>
        <taxon>Viridiplantae</taxon>
        <taxon>Streptophyta</taxon>
        <taxon>Embryophyta</taxon>
        <taxon>Tracheophyta</taxon>
        <taxon>Spermatophyta</taxon>
        <taxon>Magnoliopsida</taxon>
        <taxon>eudicotyledons</taxon>
        <taxon>Gunneridae</taxon>
        <taxon>Pentapetalae</taxon>
        <taxon>Saxifragales</taxon>
        <taxon>Altingiaceae</taxon>
        <taxon>Liquidambar</taxon>
    </lineage>
</organism>
<reference evidence="2 3" key="1">
    <citation type="journal article" date="2024" name="Plant J.">
        <title>Genome sequences and population genomics reveal climatic adaptation and genomic divergence between two closely related sweetgum species.</title>
        <authorList>
            <person name="Xu W.Q."/>
            <person name="Ren C.Q."/>
            <person name="Zhang X.Y."/>
            <person name="Comes H.P."/>
            <person name="Liu X.H."/>
            <person name="Li Y.G."/>
            <person name="Kettle C.J."/>
            <person name="Jalonen R."/>
            <person name="Gaisberger H."/>
            <person name="Ma Y.Z."/>
            <person name="Qiu Y.X."/>
        </authorList>
    </citation>
    <scope>NUCLEOTIDE SEQUENCE [LARGE SCALE GENOMIC DNA]</scope>
    <source>
        <strain evidence="2">Hangzhou</strain>
    </source>
</reference>
<name>A0AAP0RPX7_LIQFO</name>
<comment type="caution">
    <text evidence="2">The sequence shown here is derived from an EMBL/GenBank/DDBJ whole genome shotgun (WGS) entry which is preliminary data.</text>
</comment>
<dbReference type="AlphaFoldDB" id="A0AAP0RPX7"/>
<evidence type="ECO:0000313" key="2">
    <source>
        <dbReference type="EMBL" id="KAK9282093.1"/>
    </source>
</evidence>
<keyword evidence="1" id="KW-0175">Coiled coil</keyword>
<dbReference type="Gene3D" id="3.40.30.10">
    <property type="entry name" value="Glutaredoxin"/>
    <property type="match status" value="1"/>
</dbReference>
<dbReference type="EMBL" id="JBBPBK010000007">
    <property type="protein sequence ID" value="KAK9282093.1"/>
    <property type="molecule type" value="Genomic_DNA"/>
</dbReference>
<feature type="coiled-coil region" evidence="1">
    <location>
        <begin position="148"/>
        <end position="179"/>
    </location>
</feature>